<comment type="similarity">
    <text evidence="2 8">Belongs to the NiCoT transporter (TC 2.A.52) family.</text>
</comment>
<feature type="transmembrane region" description="Helical" evidence="8">
    <location>
        <begin position="21"/>
        <end position="40"/>
    </location>
</feature>
<accession>A0A345Y9D7</accession>
<dbReference type="EMBL" id="CP031337">
    <property type="protein sequence ID" value="AXK40539.1"/>
    <property type="molecule type" value="Genomic_DNA"/>
</dbReference>
<evidence type="ECO:0000256" key="3">
    <source>
        <dbReference type="ARBA" id="ARBA00022448"/>
    </source>
</evidence>
<dbReference type="KEGG" id="ccah:DWG20_14480"/>
<evidence type="ECO:0000256" key="8">
    <source>
        <dbReference type="RuleBase" id="RU362101"/>
    </source>
</evidence>
<gene>
    <name evidence="9" type="ORF">DWG20_14480</name>
</gene>
<reference evidence="9 10" key="1">
    <citation type="submission" date="2018-07" db="EMBL/GenBank/DDBJ databases">
        <title>Crenobacter cavernae sp. nov., isolated from a karst cave.</title>
        <authorList>
            <person name="Zhu H."/>
        </authorList>
    </citation>
    <scope>NUCLEOTIDE SEQUENCE [LARGE SCALE GENOMIC DNA]</scope>
    <source>
        <strain evidence="9 10">K1W11S-77</strain>
    </source>
</reference>
<organism evidence="9 10">
    <name type="scientific">Crenobacter cavernae</name>
    <dbReference type="NCBI Taxonomy" id="2290923"/>
    <lineage>
        <taxon>Bacteria</taxon>
        <taxon>Pseudomonadati</taxon>
        <taxon>Pseudomonadota</taxon>
        <taxon>Betaproteobacteria</taxon>
        <taxon>Neisseriales</taxon>
        <taxon>Neisseriaceae</taxon>
        <taxon>Crenobacter</taxon>
    </lineage>
</organism>
<comment type="subcellular location">
    <subcellularLocation>
        <location evidence="8">Cell membrane</location>
        <topology evidence="8">Multi-pass membrane protein</topology>
    </subcellularLocation>
    <subcellularLocation>
        <location evidence="1">Endomembrane system</location>
        <topology evidence="1">Multi-pass membrane protein</topology>
    </subcellularLocation>
</comment>
<dbReference type="PANTHER" id="PTHR31611:SF0">
    <property type="entry name" value="HIGH-AFFINITY NICKEL TRANSPORT PROTEIN NIC1"/>
    <property type="match status" value="1"/>
</dbReference>
<evidence type="ECO:0000256" key="7">
    <source>
        <dbReference type="ARBA" id="ARBA00023136"/>
    </source>
</evidence>
<dbReference type="NCBIfam" id="TIGR00802">
    <property type="entry name" value="nico"/>
    <property type="match status" value="1"/>
</dbReference>
<dbReference type="Proteomes" id="UP000254537">
    <property type="component" value="Chromosome"/>
</dbReference>
<keyword evidence="5 8" id="KW-0812">Transmembrane</keyword>
<feature type="transmembrane region" description="Helical" evidence="8">
    <location>
        <begin position="124"/>
        <end position="149"/>
    </location>
</feature>
<protein>
    <recommendedName>
        <fullName evidence="8">Nickel/cobalt efflux system</fullName>
    </recommendedName>
</protein>
<dbReference type="Pfam" id="PF03824">
    <property type="entry name" value="NicO"/>
    <property type="match status" value="1"/>
</dbReference>
<name>A0A345Y9D7_9NEIS</name>
<dbReference type="OrthoDB" id="9776706at2"/>
<keyword evidence="7 8" id="KW-0472">Membrane</keyword>
<dbReference type="RefSeq" id="WP_115434466.1">
    <property type="nucleotide sequence ID" value="NZ_CP031337.1"/>
</dbReference>
<keyword evidence="6 8" id="KW-1133">Transmembrane helix</keyword>
<feature type="transmembrane region" description="Helical" evidence="8">
    <location>
        <begin position="266"/>
        <end position="293"/>
    </location>
</feature>
<evidence type="ECO:0000256" key="1">
    <source>
        <dbReference type="ARBA" id="ARBA00004127"/>
    </source>
</evidence>
<dbReference type="GO" id="GO:0012505">
    <property type="term" value="C:endomembrane system"/>
    <property type="evidence" value="ECO:0007669"/>
    <property type="project" value="UniProtKB-SubCell"/>
</dbReference>
<feature type="transmembrane region" description="Helical" evidence="8">
    <location>
        <begin position="46"/>
        <end position="64"/>
    </location>
</feature>
<feature type="transmembrane region" description="Helical" evidence="8">
    <location>
        <begin position="316"/>
        <end position="335"/>
    </location>
</feature>
<evidence type="ECO:0000313" key="9">
    <source>
        <dbReference type="EMBL" id="AXK40539.1"/>
    </source>
</evidence>
<keyword evidence="4" id="KW-0533">Nickel</keyword>
<keyword evidence="3 8" id="KW-0813">Transport</keyword>
<evidence type="ECO:0000256" key="6">
    <source>
        <dbReference type="ARBA" id="ARBA00022989"/>
    </source>
</evidence>
<dbReference type="GO" id="GO:0015099">
    <property type="term" value="F:nickel cation transmembrane transporter activity"/>
    <property type="evidence" value="ECO:0007669"/>
    <property type="project" value="UniProtKB-UniRule"/>
</dbReference>
<feature type="transmembrane region" description="Helical" evidence="8">
    <location>
        <begin position="191"/>
        <end position="215"/>
    </location>
</feature>
<proteinExistence type="inferred from homology"/>
<evidence type="ECO:0000256" key="2">
    <source>
        <dbReference type="ARBA" id="ARBA00010892"/>
    </source>
</evidence>
<evidence type="ECO:0000256" key="5">
    <source>
        <dbReference type="ARBA" id="ARBA00022692"/>
    </source>
</evidence>
<dbReference type="AlphaFoldDB" id="A0A345Y9D7"/>
<dbReference type="GO" id="GO:0005886">
    <property type="term" value="C:plasma membrane"/>
    <property type="evidence" value="ECO:0007669"/>
    <property type="project" value="UniProtKB-SubCell"/>
</dbReference>
<evidence type="ECO:0000313" key="10">
    <source>
        <dbReference type="Proteomes" id="UP000254537"/>
    </source>
</evidence>
<sequence>MTAPLTGFTSGRTASRHAFPVGLLSLLVAANLLAWLWAFSAFSHQPALLGTALLAYLFGLRHAVDADHIAAIDNVVRKLMHERQRPFSVGFYFSLGHSTIVILAVAAIALAATQFKQQLGSFEAVGAGVSAFFLLALAVINLSILKGLWASFQRMKRGETVSEEEMDTLLSDRGWLARLLRPLFRLVRRSWHMFPIGLLFGLGFDTASTISLLSLSAVNAAEGISPWSLMVFPALFTAGMALLDTLDSTLMVGAYAWAFNNPQRKLWYNLSITAVSALLALLIGGLGALSLLAEQFQLSGLVWNAVALLNDGLENFGYLMIGVFAAAWALSAAVYKWKRYDVQYKAQASR</sequence>
<feature type="transmembrane region" description="Helical" evidence="8">
    <location>
        <begin position="87"/>
        <end position="112"/>
    </location>
</feature>
<evidence type="ECO:0000256" key="4">
    <source>
        <dbReference type="ARBA" id="ARBA00022596"/>
    </source>
</evidence>
<dbReference type="InterPro" id="IPR011541">
    <property type="entry name" value="Ni/Co_transpt_high_affinity"/>
</dbReference>
<dbReference type="PANTHER" id="PTHR31611">
    <property type="entry name" value="HIGH-AFFINITY NICKEL TRANSPORT PROTEIN NIC1"/>
    <property type="match status" value="1"/>
</dbReference>
<dbReference type="InterPro" id="IPR004688">
    <property type="entry name" value="Ni/Co_transpt"/>
</dbReference>